<accession>A0A5N5QB48</accession>
<proteinExistence type="predicted"/>
<evidence type="ECO:0000313" key="3">
    <source>
        <dbReference type="Proteomes" id="UP000383932"/>
    </source>
</evidence>
<dbReference type="AlphaFoldDB" id="A0A5N5QB48"/>
<name>A0A5N5QB48_9AGAM</name>
<keyword evidence="1" id="KW-1133">Transmembrane helix</keyword>
<evidence type="ECO:0000313" key="2">
    <source>
        <dbReference type="EMBL" id="KAB5588617.1"/>
    </source>
</evidence>
<comment type="caution">
    <text evidence="2">The sequence shown here is derived from an EMBL/GenBank/DDBJ whole genome shotgun (WGS) entry which is preliminary data.</text>
</comment>
<reference evidence="2 3" key="1">
    <citation type="journal article" date="2019" name="Fungal Biol. Biotechnol.">
        <title>Draft genome sequence of fastidious pathogen Ceratobasidium theobromae, which causes vascular-streak dieback in Theobroma cacao.</title>
        <authorList>
            <person name="Ali S.S."/>
            <person name="Asman A."/>
            <person name="Shao J."/>
            <person name="Firmansyah A.P."/>
            <person name="Susilo A.W."/>
            <person name="Rosmana A."/>
            <person name="McMahon P."/>
            <person name="Junaid M."/>
            <person name="Guest D."/>
            <person name="Kheng T.Y."/>
            <person name="Meinhardt L.W."/>
            <person name="Bailey B.A."/>
        </authorList>
    </citation>
    <scope>NUCLEOTIDE SEQUENCE [LARGE SCALE GENOMIC DNA]</scope>
    <source>
        <strain evidence="2 3">CT2</strain>
    </source>
</reference>
<dbReference type="EMBL" id="SSOP01000407">
    <property type="protein sequence ID" value="KAB5588617.1"/>
    <property type="molecule type" value="Genomic_DNA"/>
</dbReference>
<feature type="transmembrane region" description="Helical" evidence="1">
    <location>
        <begin position="388"/>
        <end position="405"/>
    </location>
</feature>
<keyword evidence="1 2" id="KW-0812">Transmembrane</keyword>
<sequence length="406" mass="46430">MEHSTQFTISLELGLTLRPILPSEYDRFSTRETPEILKEATTPIVRARGARIGVERPVGSQSQWVHPEGGLIMCQDQLVSDGPIYHDLRDVGNQIVARCSLVDLADVTVFVRQREQVIEYYIAHHTAETIIWINEQRPDVLGGLNEHRARNVLCEEYWFHIESFPAPRFVDTKCIQKLKYALGSLSADSATSEGSTAPFSADQIDKFLELLKSFDTEHIDEYQTYSVARIWNMIWHARVINNFGASDACLDRFTILSANPPIFTGHNSALAQLTFGTADKHLHRASRAWTGRISYVSEWRRFKSQNEAEWRRVTELVGLRARHCEVWIFRTGPLLLSILAAASGHYMNTESQDMGNRAEDGSVYFQKWEVPEYNVQRIALRNSMPQTLLIWAMLLFVCCVFMSFVI</sequence>
<dbReference type="OrthoDB" id="2674421at2759"/>
<gene>
    <name evidence="2" type="ORF">CTheo_7939</name>
</gene>
<keyword evidence="1" id="KW-0472">Membrane</keyword>
<dbReference type="Proteomes" id="UP000383932">
    <property type="component" value="Unassembled WGS sequence"/>
</dbReference>
<protein>
    <submittedName>
        <fullName evidence="2">Transmembrane protein</fullName>
    </submittedName>
</protein>
<organism evidence="2 3">
    <name type="scientific">Ceratobasidium theobromae</name>
    <dbReference type="NCBI Taxonomy" id="1582974"/>
    <lineage>
        <taxon>Eukaryota</taxon>
        <taxon>Fungi</taxon>
        <taxon>Dikarya</taxon>
        <taxon>Basidiomycota</taxon>
        <taxon>Agaricomycotina</taxon>
        <taxon>Agaricomycetes</taxon>
        <taxon>Cantharellales</taxon>
        <taxon>Ceratobasidiaceae</taxon>
        <taxon>Ceratobasidium</taxon>
    </lineage>
</organism>
<evidence type="ECO:0000256" key="1">
    <source>
        <dbReference type="SAM" id="Phobius"/>
    </source>
</evidence>
<keyword evidence="3" id="KW-1185">Reference proteome</keyword>